<dbReference type="EMBL" id="CAXLJM020000166">
    <property type="protein sequence ID" value="CAL8147643.1"/>
    <property type="molecule type" value="Genomic_DNA"/>
</dbReference>
<name>A0ABP1S9D9_9HEXA</name>
<protein>
    <submittedName>
        <fullName evidence="2">Uncharacterized protein</fullName>
    </submittedName>
</protein>
<proteinExistence type="predicted"/>
<keyword evidence="1" id="KW-0812">Transmembrane</keyword>
<keyword evidence="1" id="KW-0472">Membrane</keyword>
<comment type="caution">
    <text evidence="2">The sequence shown here is derived from an EMBL/GenBank/DDBJ whole genome shotgun (WGS) entry which is preliminary data.</text>
</comment>
<reference evidence="2 3" key="1">
    <citation type="submission" date="2024-08" db="EMBL/GenBank/DDBJ databases">
        <authorList>
            <person name="Cucini C."/>
            <person name="Frati F."/>
        </authorList>
    </citation>
    <scope>NUCLEOTIDE SEQUENCE [LARGE SCALE GENOMIC DNA]</scope>
</reference>
<evidence type="ECO:0000256" key="1">
    <source>
        <dbReference type="SAM" id="Phobius"/>
    </source>
</evidence>
<feature type="transmembrane region" description="Helical" evidence="1">
    <location>
        <begin position="193"/>
        <end position="213"/>
    </location>
</feature>
<keyword evidence="1" id="KW-1133">Transmembrane helix</keyword>
<gene>
    <name evidence="2" type="ORF">ODALV1_LOCUS31193</name>
</gene>
<accession>A0ABP1S9D9</accession>
<dbReference type="Proteomes" id="UP001642540">
    <property type="component" value="Unassembled WGS sequence"/>
</dbReference>
<evidence type="ECO:0000313" key="2">
    <source>
        <dbReference type="EMBL" id="CAL8147643.1"/>
    </source>
</evidence>
<feature type="transmembrane region" description="Helical" evidence="1">
    <location>
        <begin position="108"/>
        <end position="128"/>
    </location>
</feature>
<sequence>MLPSDNKPNSSIFINVVSQTSSTNANSDVRIVFEECSISESVVGKENFDEDQLNCFKTNFVTSASQYFRVMCPKTDTSERVRSCRPCGDGWWSVIFIRIMCSRMRKRVVIFLAISAFLSVINTMFIYVDFSDWSLEYLILYRSVDFSFDLFVWSNEDFTNQTNELISLYGTELTPTATCLGIFRLFADYCEIFQDYCFIDIWLLITLGIWRLASKFHLPQDNGVTHDFESIWKKYKNLQQNSDMLEEGLGNFLKQVHMINLFSCTYFLLKCTDAFLAVSATMNSVNGKLTEKQTEHMRKNAKGK</sequence>
<organism evidence="2 3">
    <name type="scientific">Orchesella dallaii</name>
    <dbReference type="NCBI Taxonomy" id="48710"/>
    <lineage>
        <taxon>Eukaryota</taxon>
        <taxon>Metazoa</taxon>
        <taxon>Ecdysozoa</taxon>
        <taxon>Arthropoda</taxon>
        <taxon>Hexapoda</taxon>
        <taxon>Collembola</taxon>
        <taxon>Entomobryomorpha</taxon>
        <taxon>Entomobryoidea</taxon>
        <taxon>Orchesellidae</taxon>
        <taxon>Orchesellinae</taxon>
        <taxon>Orchesella</taxon>
    </lineage>
</organism>
<evidence type="ECO:0000313" key="3">
    <source>
        <dbReference type="Proteomes" id="UP001642540"/>
    </source>
</evidence>
<keyword evidence="3" id="KW-1185">Reference proteome</keyword>